<dbReference type="OrthoDB" id="9803040at2"/>
<dbReference type="Proteomes" id="UP000321580">
    <property type="component" value="Unassembled WGS sequence"/>
</dbReference>
<evidence type="ECO:0000313" key="1">
    <source>
        <dbReference type="EMBL" id="TXB62226.1"/>
    </source>
</evidence>
<comment type="caution">
    <text evidence="1">The sequence shown here is derived from an EMBL/GenBank/DDBJ whole genome shotgun (WGS) entry which is preliminary data.</text>
</comment>
<reference evidence="1 2" key="1">
    <citation type="submission" date="2019-08" db="EMBL/GenBank/DDBJ databases">
        <title>Genome of Phaeodactylibacter luteus.</title>
        <authorList>
            <person name="Bowman J.P."/>
        </authorList>
    </citation>
    <scope>NUCLEOTIDE SEQUENCE [LARGE SCALE GENOMIC DNA]</scope>
    <source>
        <strain evidence="1 2">KCTC 42180</strain>
    </source>
</reference>
<evidence type="ECO:0000313" key="2">
    <source>
        <dbReference type="Proteomes" id="UP000321580"/>
    </source>
</evidence>
<dbReference type="RefSeq" id="WP_147168354.1">
    <property type="nucleotide sequence ID" value="NZ_VOOR01000033.1"/>
</dbReference>
<dbReference type="Pfam" id="PF10652">
    <property type="entry name" value="DUF2480"/>
    <property type="match status" value="1"/>
</dbReference>
<protein>
    <submittedName>
        <fullName evidence="1">DUF2480 family protein</fullName>
    </submittedName>
</protein>
<name>A0A5C6RIJ1_9BACT</name>
<accession>A0A5C6RIJ1</accession>
<dbReference type="EMBL" id="VOOR01000033">
    <property type="protein sequence ID" value="TXB62226.1"/>
    <property type="molecule type" value="Genomic_DNA"/>
</dbReference>
<dbReference type="InterPro" id="IPR018914">
    <property type="entry name" value="DUF2480"/>
</dbReference>
<gene>
    <name evidence="1" type="ORF">FRY97_14895</name>
</gene>
<dbReference type="AlphaFoldDB" id="A0A5C6RIJ1"/>
<keyword evidence="2" id="KW-1185">Reference proteome</keyword>
<organism evidence="1 2">
    <name type="scientific">Phaeodactylibacter luteus</name>
    <dbReference type="NCBI Taxonomy" id="1564516"/>
    <lineage>
        <taxon>Bacteria</taxon>
        <taxon>Pseudomonadati</taxon>
        <taxon>Bacteroidota</taxon>
        <taxon>Saprospiria</taxon>
        <taxon>Saprospirales</taxon>
        <taxon>Haliscomenobacteraceae</taxon>
        <taxon>Phaeodactylibacter</taxon>
    </lineage>
</organism>
<sequence length="178" mass="20266">MSHPTEKPLVNRIANSGLITIKMEQFFPEAPIAHFDIKDYLFKALLLKEKDFRAAMQAHDWEQYKGKILLAYCSSDAIIPMWAYMLIASYAAPFAEDVFAGQPEDYYRAHFTKVFSSLDLAPYQDGRIILKGCTEGKPIPPQAYLELTKRLRPIAKSIMFGEPCSTVPIYKKPKNNTP</sequence>
<proteinExistence type="predicted"/>